<dbReference type="InterPro" id="IPR001610">
    <property type="entry name" value="PAC"/>
</dbReference>
<feature type="domain" description="PAC" evidence="19">
    <location>
        <begin position="472"/>
        <end position="521"/>
    </location>
</feature>
<dbReference type="InterPro" id="IPR035965">
    <property type="entry name" value="PAS-like_dom_sf"/>
</dbReference>
<feature type="domain" description="PAS" evidence="18">
    <location>
        <begin position="648"/>
        <end position="705"/>
    </location>
</feature>
<accession>A0A8J2ZCC2</accession>
<evidence type="ECO:0000256" key="14">
    <source>
        <dbReference type="ARBA" id="ARBA00023026"/>
    </source>
</evidence>
<dbReference type="PANTHER" id="PTHR41523">
    <property type="entry name" value="TWO-COMPONENT SYSTEM SENSOR PROTEIN"/>
    <property type="match status" value="1"/>
</dbReference>
<keyword evidence="17" id="KW-0812">Transmembrane</keyword>
<feature type="domain" description="PAS" evidence="18">
    <location>
        <begin position="522"/>
        <end position="592"/>
    </location>
</feature>
<evidence type="ECO:0000256" key="9">
    <source>
        <dbReference type="ARBA" id="ARBA00022737"/>
    </source>
</evidence>
<evidence type="ECO:0000256" key="17">
    <source>
        <dbReference type="SAM" id="Phobius"/>
    </source>
</evidence>
<keyword evidence="12" id="KW-0067">ATP-binding</keyword>
<dbReference type="EC" id="2.7.13.3" evidence="2"/>
<keyword evidence="11" id="KW-0418">Kinase</keyword>
<dbReference type="SMART" id="SM00086">
    <property type="entry name" value="PAC"/>
    <property type="match status" value="3"/>
</dbReference>
<comment type="catalytic activity">
    <reaction evidence="1">
        <text>ATP + protein L-histidine = ADP + protein N-phospho-L-histidine.</text>
        <dbReference type="EC" id="2.7.13.3"/>
    </reaction>
</comment>
<keyword evidence="8" id="KW-0808">Transferase</keyword>
<evidence type="ECO:0000256" key="10">
    <source>
        <dbReference type="ARBA" id="ARBA00022741"/>
    </source>
</evidence>
<dbReference type="InterPro" id="IPR036890">
    <property type="entry name" value="HATPase_C_sf"/>
</dbReference>
<feature type="domain" description="PAC" evidence="19">
    <location>
        <begin position="595"/>
        <end position="647"/>
    </location>
</feature>
<dbReference type="Gene3D" id="3.30.450.20">
    <property type="entry name" value="PAS domain"/>
    <property type="match status" value="4"/>
</dbReference>
<evidence type="ECO:0000259" key="19">
    <source>
        <dbReference type="PROSITE" id="PS50113"/>
    </source>
</evidence>
<keyword evidence="4" id="KW-0597">Phosphoprotein</keyword>
<keyword evidence="17" id="KW-0472">Membrane</keyword>
<keyword evidence="14" id="KW-0843">Virulence</keyword>
<keyword evidence="21" id="KW-1185">Reference proteome</keyword>
<dbReference type="PROSITE" id="PS50112">
    <property type="entry name" value="PAS"/>
    <property type="match status" value="2"/>
</dbReference>
<proteinExistence type="predicted"/>
<dbReference type="NCBIfam" id="TIGR00229">
    <property type="entry name" value="sensory_box"/>
    <property type="match status" value="3"/>
</dbReference>
<dbReference type="GO" id="GO:0009881">
    <property type="term" value="F:photoreceptor activity"/>
    <property type="evidence" value="ECO:0007669"/>
    <property type="project" value="UniProtKB-KW"/>
</dbReference>
<evidence type="ECO:0000256" key="5">
    <source>
        <dbReference type="ARBA" id="ARBA00022606"/>
    </source>
</evidence>
<dbReference type="Pfam" id="PF08448">
    <property type="entry name" value="PAS_4"/>
    <property type="match status" value="1"/>
</dbReference>
<dbReference type="Proteomes" id="UP000597507">
    <property type="component" value="Unassembled WGS sequence"/>
</dbReference>
<dbReference type="InterPro" id="IPR011102">
    <property type="entry name" value="Sig_transdc_His_kinase_HWE"/>
</dbReference>
<keyword evidence="17" id="KW-1133">Transmembrane helix</keyword>
<dbReference type="InterPro" id="IPR000700">
    <property type="entry name" value="PAS-assoc_C"/>
</dbReference>
<keyword evidence="7" id="KW-0288">FMN</keyword>
<keyword evidence="13" id="KW-0157">Chromophore</keyword>
<keyword evidence="10" id="KW-0547">Nucleotide-binding</keyword>
<dbReference type="AlphaFoldDB" id="A0A8J2ZCC2"/>
<dbReference type="GO" id="GO:0004673">
    <property type="term" value="F:protein histidine kinase activity"/>
    <property type="evidence" value="ECO:0007669"/>
    <property type="project" value="UniProtKB-EC"/>
</dbReference>
<dbReference type="Gene3D" id="3.30.565.10">
    <property type="entry name" value="Histidine kinase-like ATPase, C-terminal domain"/>
    <property type="match status" value="1"/>
</dbReference>
<dbReference type="Pfam" id="PF08447">
    <property type="entry name" value="PAS_3"/>
    <property type="match status" value="1"/>
</dbReference>
<feature type="coiled-coil region" evidence="16">
    <location>
        <begin position="369"/>
        <end position="399"/>
    </location>
</feature>
<sequence>MSSLRIRKVLAPTLAPPRSVREKGGDGTGPATPLARRLLLLVAAVALPLLGLAAWTVWSAQEGIRARAERALLDRVRTVALAFERDFDRAWTLLDALARSGALARGDLDGFEREMRAASAVFDGVPVTLVAADGTIALSTLWPLGGRRFGIRASDAARRAMAEGRAEVTDLFQAPVSGLPSVGVLVPVLALDAESAGGEGGRRVVAGAVGLSFPRDRVAATLRAAAGLSEADARAGRVAAVLDRSGVSVARTGAEEGIVGHPARPEVMARLAPRDEAILGGLATLDGVPAITAFVRGPRSGYHFILTVPEAEFATPLHAGIVRTAGLGALVLAAGLGLAAWIARRTVLAFRAAAAAAGEGPAAAPATGLREADELARALRAALDERRRAEAALAESEARLRAVFDSGLLGLAIFDATTGRTLAANDCALRLMDCTGEEFLSGARDWRAATPPGHRHLDERAIRQIRETGRADPFEKEFLRKDGTRVPVRLTAAPLPGQAGRVVVGIEDLSARREADAALRESEARFRLVAESAPVMLWMGDREGGCVYLNRALRAFWGVAPDAMAGFDWSATLHPEDRDALLAPFSRAMQARTGFTVEARFRRADGEYRVLRAEARPRFGPGGEFLGMIGVNVDVTETRRAEAALREGQARLRDLLATLDLTTVMARDLDGTVRFWSAGCERLYGWTAAEAAGREAHALLETRFPMPLPEIEAALLRDGEWRGDLRQRRRDGSEVVVSTHKSLRRDAGGRPVAVAESLTDVTALRRAEEQQALLARELDHRAKNALAVVQAAVRLTPKDDPAAFARAVEGRVAALARAHTMLAEGQWRGAALRPLIEAELAAFLPGETVVSDRSAPPRVEVAGPDLALAPVAMQALSMAVHELATNAVKYGGLSASGGRVRVSWHVDGAAGLLRLRWEEAGGPPIAGPPARRGFGSRVLEATVRDQLGGQVERLWGPSGLVCEIAIPVERTVVAVAGRRPGPAAAG</sequence>
<evidence type="ECO:0000256" key="13">
    <source>
        <dbReference type="ARBA" id="ARBA00022991"/>
    </source>
</evidence>
<keyword evidence="16" id="KW-0175">Coiled coil</keyword>
<evidence type="ECO:0000256" key="8">
    <source>
        <dbReference type="ARBA" id="ARBA00022679"/>
    </source>
</evidence>
<dbReference type="InterPro" id="IPR013655">
    <property type="entry name" value="PAS_fold_3"/>
</dbReference>
<evidence type="ECO:0000256" key="15">
    <source>
        <dbReference type="ARBA" id="ARBA00023170"/>
    </source>
</evidence>
<dbReference type="PROSITE" id="PS50113">
    <property type="entry name" value="PAC"/>
    <property type="match status" value="3"/>
</dbReference>
<evidence type="ECO:0000259" key="18">
    <source>
        <dbReference type="PROSITE" id="PS50112"/>
    </source>
</evidence>
<dbReference type="SUPFAM" id="SSF55785">
    <property type="entry name" value="PYP-like sensor domain (PAS domain)"/>
    <property type="match status" value="3"/>
</dbReference>
<reference evidence="20 21" key="1">
    <citation type="journal article" date="2014" name="Int. J. Syst. Evol. Microbiol.">
        <title>Complete genome sequence of Corynebacterium casei LMG S-19264T (=DSM 44701T), isolated from a smear-ripened cheese.</title>
        <authorList>
            <consortium name="US DOE Joint Genome Institute (JGI-PGF)"/>
            <person name="Walter F."/>
            <person name="Albersmeier A."/>
            <person name="Kalinowski J."/>
            <person name="Ruckert C."/>
        </authorList>
    </citation>
    <scope>NUCLEOTIDE SEQUENCE [LARGE SCALE GENOMIC DNA]</scope>
    <source>
        <strain evidence="20 21">CGMCC 1.16330</strain>
    </source>
</reference>
<dbReference type="RefSeq" id="WP_188901033.1">
    <property type="nucleotide sequence ID" value="NZ_BMKS01000007.1"/>
</dbReference>
<dbReference type="SMART" id="SM00911">
    <property type="entry name" value="HWE_HK"/>
    <property type="match status" value="1"/>
</dbReference>
<dbReference type="CDD" id="cd00130">
    <property type="entry name" value="PAS"/>
    <property type="match status" value="2"/>
</dbReference>
<name>A0A8J2ZCC2_9PROT</name>
<gene>
    <name evidence="20" type="ORF">GCM10010964_27010</name>
</gene>
<evidence type="ECO:0000256" key="16">
    <source>
        <dbReference type="SAM" id="Coils"/>
    </source>
</evidence>
<dbReference type="Pfam" id="PF07536">
    <property type="entry name" value="HWE_HK"/>
    <property type="match status" value="1"/>
</dbReference>
<evidence type="ECO:0000256" key="6">
    <source>
        <dbReference type="ARBA" id="ARBA00022630"/>
    </source>
</evidence>
<protein>
    <recommendedName>
        <fullName evidence="2">histidine kinase</fullName>
        <ecNumber evidence="2">2.7.13.3</ecNumber>
    </recommendedName>
</protein>
<evidence type="ECO:0000256" key="2">
    <source>
        <dbReference type="ARBA" id="ARBA00012438"/>
    </source>
</evidence>
<organism evidence="20 21">
    <name type="scientific">Caldovatus sediminis</name>
    <dbReference type="NCBI Taxonomy" id="2041189"/>
    <lineage>
        <taxon>Bacteria</taxon>
        <taxon>Pseudomonadati</taxon>
        <taxon>Pseudomonadota</taxon>
        <taxon>Alphaproteobacteria</taxon>
        <taxon>Acetobacterales</taxon>
        <taxon>Roseomonadaceae</taxon>
        <taxon>Caldovatus</taxon>
    </lineage>
</organism>
<dbReference type="InterPro" id="IPR013656">
    <property type="entry name" value="PAS_4"/>
</dbReference>
<feature type="domain" description="PAC" evidence="19">
    <location>
        <begin position="721"/>
        <end position="773"/>
    </location>
</feature>
<keyword evidence="15" id="KW-0675">Receptor</keyword>
<dbReference type="PANTHER" id="PTHR41523:SF8">
    <property type="entry name" value="ETHYLENE RESPONSE SENSOR PROTEIN"/>
    <property type="match status" value="1"/>
</dbReference>
<dbReference type="Pfam" id="PF13426">
    <property type="entry name" value="PAS_9"/>
    <property type="match status" value="1"/>
</dbReference>
<evidence type="ECO:0000313" key="20">
    <source>
        <dbReference type="EMBL" id="GGG37769.1"/>
    </source>
</evidence>
<keyword evidence="6" id="KW-0285">Flavoprotein</keyword>
<evidence type="ECO:0000256" key="1">
    <source>
        <dbReference type="ARBA" id="ARBA00000085"/>
    </source>
</evidence>
<keyword evidence="3" id="KW-0600">Photoreceptor protein</keyword>
<evidence type="ECO:0000313" key="21">
    <source>
        <dbReference type="Proteomes" id="UP000597507"/>
    </source>
</evidence>
<feature type="transmembrane region" description="Helical" evidence="17">
    <location>
        <begin position="38"/>
        <end position="58"/>
    </location>
</feature>
<evidence type="ECO:0000256" key="3">
    <source>
        <dbReference type="ARBA" id="ARBA00022543"/>
    </source>
</evidence>
<dbReference type="SMART" id="SM00091">
    <property type="entry name" value="PAS"/>
    <property type="match status" value="3"/>
</dbReference>
<keyword evidence="9" id="KW-0677">Repeat</keyword>
<dbReference type="GO" id="GO:0005524">
    <property type="term" value="F:ATP binding"/>
    <property type="evidence" value="ECO:0007669"/>
    <property type="project" value="UniProtKB-KW"/>
</dbReference>
<evidence type="ECO:0000256" key="7">
    <source>
        <dbReference type="ARBA" id="ARBA00022643"/>
    </source>
</evidence>
<evidence type="ECO:0000256" key="4">
    <source>
        <dbReference type="ARBA" id="ARBA00022553"/>
    </source>
</evidence>
<comment type="caution">
    <text evidence="20">The sequence shown here is derived from an EMBL/GenBank/DDBJ whole genome shotgun (WGS) entry which is preliminary data.</text>
</comment>
<evidence type="ECO:0000256" key="11">
    <source>
        <dbReference type="ARBA" id="ARBA00022777"/>
    </source>
</evidence>
<dbReference type="EMBL" id="BMKS01000007">
    <property type="protein sequence ID" value="GGG37769.1"/>
    <property type="molecule type" value="Genomic_DNA"/>
</dbReference>
<evidence type="ECO:0000256" key="12">
    <source>
        <dbReference type="ARBA" id="ARBA00022840"/>
    </source>
</evidence>
<dbReference type="InterPro" id="IPR000014">
    <property type="entry name" value="PAS"/>
</dbReference>
<keyword evidence="5" id="KW-0716">Sensory transduction</keyword>